<evidence type="ECO:0000313" key="9">
    <source>
        <dbReference type="EMBL" id="RMZ98774.1"/>
    </source>
</evidence>
<dbReference type="OrthoDB" id="5867527at2759"/>
<dbReference type="InterPro" id="IPR000990">
    <property type="entry name" value="Innexin"/>
</dbReference>
<evidence type="ECO:0000256" key="7">
    <source>
        <dbReference type="ARBA" id="ARBA00023136"/>
    </source>
</evidence>
<evidence type="ECO:0000256" key="3">
    <source>
        <dbReference type="ARBA" id="ARBA00022475"/>
    </source>
</evidence>
<evidence type="ECO:0000256" key="1">
    <source>
        <dbReference type="ARBA" id="ARBA00004651"/>
    </source>
</evidence>
<keyword evidence="7" id="KW-0472">Membrane</keyword>
<organism evidence="9 10">
    <name type="scientific">Brachionus plicatilis</name>
    <name type="common">Marine rotifer</name>
    <name type="synonym">Brachionus muelleri</name>
    <dbReference type="NCBI Taxonomy" id="10195"/>
    <lineage>
        <taxon>Eukaryota</taxon>
        <taxon>Metazoa</taxon>
        <taxon>Spiralia</taxon>
        <taxon>Gnathifera</taxon>
        <taxon>Rotifera</taxon>
        <taxon>Eurotatoria</taxon>
        <taxon>Monogononta</taxon>
        <taxon>Pseudotrocha</taxon>
        <taxon>Ploima</taxon>
        <taxon>Brachionidae</taxon>
        <taxon>Brachionus</taxon>
    </lineage>
</organism>
<dbReference type="Pfam" id="PF00876">
    <property type="entry name" value="Innexin"/>
    <property type="match status" value="1"/>
</dbReference>
<name>A0A3M7PJ74_BRAPC</name>
<comment type="caution">
    <text evidence="9">The sequence shown here is derived from an EMBL/GenBank/DDBJ whole genome shotgun (WGS) entry which is preliminary data.</text>
</comment>
<evidence type="ECO:0000256" key="5">
    <source>
        <dbReference type="ARBA" id="ARBA00022989"/>
    </source>
</evidence>
<evidence type="ECO:0000256" key="6">
    <source>
        <dbReference type="ARBA" id="ARBA00023065"/>
    </source>
</evidence>
<dbReference type="EMBL" id="REGN01010567">
    <property type="protein sequence ID" value="RMZ98774.1"/>
    <property type="molecule type" value="Genomic_DNA"/>
</dbReference>
<evidence type="ECO:0000256" key="8">
    <source>
        <dbReference type="ARBA" id="ARBA00023303"/>
    </source>
</evidence>
<dbReference type="GO" id="GO:0034220">
    <property type="term" value="P:monoatomic ion transmembrane transport"/>
    <property type="evidence" value="ECO:0007669"/>
    <property type="project" value="UniProtKB-KW"/>
</dbReference>
<sequence length="82" mass="9624">MWIKRIVIFGSGFRYSFILSRVNFGCKGLTNRDKILIKLFTEFYIGNDGVFVLKLIEHNSNAIVVSSLVNKMWEQFKYDHCN</sequence>
<protein>
    <submittedName>
        <fullName evidence="9">Innexin unc-9-like isoform X1</fullName>
    </submittedName>
</protein>
<keyword evidence="5" id="KW-1133">Transmembrane helix</keyword>
<evidence type="ECO:0000256" key="2">
    <source>
        <dbReference type="ARBA" id="ARBA00022448"/>
    </source>
</evidence>
<gene>
    <name evidence="9" type="ORF">BpHYR1_012570</name>
</gene>
<dbReference type="AlphaFoldDB" id="A0A3M7PJ74"/>
<reference evidence="9 10" key="1">
    <citation type="journal article" date="2018" name="Sci. Rep.">
        <title>Genomic signatures of local adaptation to the degree of environmental predictability in rotifers.</title>
        <authorList>
            <person name="Franch-Gras L."/>
            <person name="Hahn C."/>
            <person name="Garcia-Roger E.M."/>
            <person name="Carmona M.J."/>
            <person name="Serra M."/>
            <person name="Gomez A."/>
        </authorList>
    </citation>
    <scope>NUCLEOTIDE SEQUENCE [LARGE SCALE GENOMIC DNA]</scope>
    <source>
        <strain evidence="9">HYR1</strain>
    </source>
</reference>
<keyword evidence="2" id="KW-0813">Transport</keyword>
<accession>A0A3M7PJ74</accession>
<keyword evidence="4" id="KW-0812">Transmembrane</keyword>
<comment type="subcellular location">
    <subcellularLocation>
        <location evidence="1">Cell membrane</location>
        <topology evidence="1">Multi-pass membrane protein</topology>
    </subcellularLocation>
</comment>
<evidence type="ECO:0000313" key="10">
    <source>
        <dbReference type="Proteomes" id="UP000276133"/>
    </source>
</evidence>
<evidence type="ECO:0000256" key="4">
    <source>
        <dbReference type="ARBA" id="ARBA00022692"/>
    </source>
</evidence>
<keyword evidence="6" id="KW-0406">Ion transport</keyword>
<dbReference type="Proteomes" id="UP000276133">
    <property type="component" value="Unassembled WGS sequence"/>
</dbReference>
<keyword evidence="8" id="KW-0407">Ion channel</keyword>
<keyword evidence="3" id="KW-1003">Cell membrane</keyword>
<proteinExistence type="predicted"/>
<keyword evidence="10" id="KW-1185">Reference proteome</keyword>
<dbReference type="GO" id="GO:0005886">
    <property type="term" value="C:plasma membrane"/>
    <property type="evidence" value="ECO:0007669"/>
    <property type="project" value="UniProtKB-SubCell"/>
</dbReference>